<keyword evidence="2 5" id="KW-0812">Transmembrane</keyword>
<feature type="transmembrane region" description="Helical" evidence="5">
    <location>
        <begin position="91"/>
        <end position="114"/>
    </location>
</feature>
<dbReference type="Gene3D" id="1.20.1740.10">
    <property type="entry name" value="Amino acid/polyamine transporter I"/>
    <property type="match status" value="1"/>
</dbReference>
<dbReference type="FunFam" id="1.20.1740.10:FF:000051">
    <property type="entry name" value="Amino acid permease"/>
    <property type="match status" value="1"/>
</dbReference>
<name>A0A2V1N0I3_9LACO</name>
<evidence type="ECO:0000256" key="4">
    <source>
        <dbReference type="ARBA" id="ARBA00023136"/>
    </source>
</evidence>
<reference evidence="6 7" key="1">
    <citation type="journal article" date="2018" name="Int. J. Syst. Evol. Microbiol.">
        <title>Lactobacillus bambusae sp. nov., isolated from a traditional fermented Ma-bamboo shoots of Taiwan.</title>
        <authorList>
            <person name="Wang L.-T."/>
        </authorList>
    </citation>
    <scope>NUCLEOTIDE SEQUENCE [LARGE SCALE GENOMIC DNA]</scope>
    <source>
        <strain evidence="6 7">BS-W1</strain>
    </source>
</reference>
<organism evidence="6 7">
    <name type="scientific">Levilactobacillus bambusae</name>
    <dbReference type="NCBI Taxonomy" id="2024736"/>
    <lineage>
        <taxon>Bacteria</taxon>
        <taxon>Bacillati</taxon>
        <taxon>Bacillota</taxon>
        <taxon>Bacilli</taxon>
        <taxon>Lactobacillales</taxon>
        <taxon>Lactobacillaceae</taxon>
        <taxon>Levilactobacillus</taxon>
    </lineage>
</organism>
<feature type="transmembrane region" description="Helical" evidence="5">
    <location>
        <begin position="12"/>
        <end position="30"/>
    </location>
</feature>
<dbReference type="RefSeq" id="WP_109249884.1">
    <property type="nucleotide sequence ID" value="NZ_QCXQ01000002.1"/>
</dbReference>
<feature type="transmembrane region" description="Helical" evidence="5">
    <location>
        <begin position="387"/>
        <end position="407"/>
    </location>
</feature>
<evidence type="ECO:0000256" key="1">
    <source>
        <dbReference type="ARBA" id="ARBA00004141"/>
    </source>
</evidence>
<dbReference type="PANTHER" id="PTHR11785">
    <property type="entry name" value="AMINO ACID TRANSPORTER"/>
    <property type="match status" value="1"/>
</dbReference>
<sequence length="439" mass="47730">MEENHLERSIGLFSALATVMGTVIGAGVFFKVSSVVAANYSASYTIIAWVLGGILTICGGLTVAELAAAIPRTGGALKYLEYAYGKPMGFLMGWAQLLIYYPANIAALSIIFGTQFVNLFALPHGWLVPIAVICAASLTLINFLGAKVGGRVQSVALIVKLIPIALIVIVGLMVPSHVNVVWWPVQPGHQLSPITAFSSGLLATMFAYDGWISIGNVAGEMKNPKKDLPRAIVFGLTGIMIIYTLINVVFLKMLPIDQIAGNQNAASEAAIRLFGQFGGKLVTIGILISVYGAINGYTMTGMRVPYALATERSLPFSGWLSKLSKTNVPSHAGLLQFGIAFIMMLMGSFDMLTDMLVFVMWIFNCLLFIEVFILRHRESELERPYKVPWYPVIPFIALLGGVFILITTLITEFNLAMVGILLTLIGIPVYVIMQRRNRK</sequence>
<dbReference type="Proteomes" id="UP000245080">
    <property type="component" value="Unassembled WGS sequence"/>
</dbReference>
<dbReference type="AlphaFoldDB" id="A0A2V1N0I3"/>
<dbReference type="OrthoDB" id="3181223at2"/>
<evidence type="ECO:0000256" key="3">
    <source>
        <dbReference type="ARBA" id="ARBA00022989"/>
    </source>
</evidence>
<feature type="transmembrane region" description="Helical" evidence="5">
    <location>
        <begin position="194"/>
        <end position="219"/>
    </location>
</feature>
<dbReference type="PIRSF" id="PIRSF006060">
    <property type="entry name" value="AA_transporter"/>
    <property type="match status" value="1"/>
</dbReference>
<protein>
    <submittedName>
        <fullName evidence="6">Amino acid permease</fullName>
    </submittedName>
</protein>
<dbReference type="InterPro" id="IPR050598">
    <property type="entry name" value="AminoAcid_Transporter"/>
</dbReference>
<dbReference type="PANTHER" id="PTHR11785:SF512">
    <property type="entry name" value="SOBREMESA, ISOFORM B"/>
    <property type="match status" value="1"/>
</dbReference>
<evidence type="ECO:0000256" key="2">
    <source>
        <dbReference type="ARBA" id="ARBA00022692"/>
    </source>
</evidence>
<feature type="transmembrane region" description="Helical" evidence="5">
    <location>
        <begin position="413"/>
        <end position="433"/>
    </location>
</feature>
<keyword evidence="4 5" id="KW-0472">Membrane</keyword>
<dbReference type="GO" id="GO:0015179">
    <property type="term" value="F:L-amino acid transmembrane transporter activity"/>
    <property type="evidence" value="ECO:0007669"/>
    <property type="project" value="TreeGrafter"/>
</dbReference>
<feature type="transmembrane region" description="Helical" evidence="5">
    <location>
        <begin position="126"/>
        <end position="145"/>
    </location>
</feature>
<dbReference type="Pfam" id="PF13520">
    <property type="entry name" value="AA_permease_2"/>
    <property type="match status" value="1"/>
</dbReference>
<feature type="transmembrane region" description="Helical" evidence="5">
    <location>
        <begin position="157"/>
        <end position="174"/>
    </location>
</feature>
<feature type="transmembrane region" description="Helical" evidence="5">
    <location>
        <begin position="231"/>
        <end position="253"/>
    </location>
</feature>
<feature type="transmembrane region" description="Helical" evidence="5">
    <location>
        <begin position="273"/>
        <end position="294"/>
    </location>
</feature>
<dbReference type="GO" id="GO:0016020">
    <property type="term" value="C:membrane"/>
    <property type="evidence" value="ECO:0007669"/>
    <property type="project" value="UniProtKB-SubCell"/>
</dbReference>
<keyword evidence="7" id="KW-1185">Reference proteome</keyword>
<comment type="caution">
    <text evidence="6">The sequence shown here is derived from an EMBL/GenBank/DDBJ whole genome shotgun (WGS) entry which is preliminary data.</text>
</comment>
<feature type="transmembrane region" description="Helical" evidence="5">
    <location>
        <begin position="355"/>
        <end position="375"/>
    </location>
</feature>
<gene>
    <name evidence="6" type="ORF">DCM90_03005</name>
</gene>
<proteinExistence type="predicted"/>
<feature type="transmembrane region" description="Helical" evidence="5">
    <location>
        <begin position="332"/>
        <end position="349"/>
    </location>
</feature>
<evidence type="ECO:0000256" key="5">
    <source>
        <dbReference type="SAM" id="Phobius"/>
    </source>
</evidence>
<keyword evidence="3 5" id="KW-1133">Transmembrane helix</keyword>
<comment type="subcellular location">
    <subcellularLocation>
        <location evidence="1">Membrane</location>
        <topology evidence="1">Multi-pass membrane protein</topology>
    </subcellularLocation>
</comment>
<feature type="transmembrane region" description="Helical" evidence="5">
    <location>
        <begin position="42"/>
        <end position="70"/>
    </location>
</feature>
<dbReference type="EMBL" id="QCXQ01000002">
    <property type="protein sequence ID" value="PWF99934.1"/>
    <property type="molecule type" value="Genomic_DNA"/>
</dbReference>
<evidence type="ECO:0000313" key="7">
    <source>
        <dbReference type="Proteomes" id="UP000245080"/>
    </source>
</evidence>
<accession>A0A2V1N0I3</accession>
<evidence type="ECO:0000313" key="6">
    <source>
        <dbReference type="EMBL" id="PWF99934.1"/>
    </source>
</evidence>
<dbReference type="InterPro" id="IPR002293">
    <property type="entry name" value="AA/rel_permease1"/>
</dbReference>